<dbReference type="EMBL" id="AP022596">
    <property type="protein sequence ID" value="BBY65035.1"/>
    <property type="molecule type" value="Genomic_DNA"/>
</dbReference>
<evidence type="ECO:0000313" key="7">
    <source>
        <dbReference type="EMBL" id="BBY65035.1"/>
    </source>
</evidence>
<dbReference type="InterPro" id="IPR036271">
    <property type="entry name" value="Tet_transcr_reg_TetR-rel_C_sf"/>
</dbReference>
<dbReference type="InterPro" id="IPR001647">
    <property type="entry name" value="HTH_TetR"/>
</dbReference>
<reference evidence="7 8" key="1">
    <citation type="journal article" date="2019" name="Emerg. Microbes Infect.">
        <title>Comprehensive subspecies identification of 175 nontuberculous mycobacteria species based on 7547 genomic profiles.</title>
        <authorList>
            <person name="Matsumoto Y."/>
            <person name="Kinjo T."/>
            <person name="Motooka D."/>
            <person name="Nabeya D."/>
            <person name="Jung N."/>
            <person name="Uechi K."/>
            <person name="Horii T."/>
            <person name="Iida T."/>
            <person name="Fujita J."/>
            <person name="Nakamura S."/>
        </authorList>
    </citation>
    <scope>NUCLEOTIDE SEQUENCE [LARGE SCALE GENOMIC DNA]</scope>
    <source>
        <strain evidence="7 8">JCM 30396</strain>
    </source>
</reference>
<evidence type="ECO:0000259" key="6">
    <source>
        <dbReference type="PROSITE" id="PS50977"/>
    </source>
</evidence>
<dbReference type="SUPFAM" id="SSF46689">
    <property type="entry name" value="Homeodomain-like"/>
    <property type="match status" value="1"/>
</dbReference>
<dbReference type="GO" id="GO:0000976">
    <property type="term" value="F:transcription cis-regulatory region binding"/>
    <property type="evidence" value="ECO:0007669"/>
    <property type="project" value="TreeGrafter"/>
</dbReference>
<proteinExistence type="predicted"/>
<dbReference type="Pfam" id="PF17918">
    <property type="entry name" value="TetR_C_15"/>
    <property type="match status" value="1"/>
</dbReference>
<feature type="region of interest" description="Disordered" evidence="5">
    <location>
        <begin position="1"/>
        <end position="21"/>
    </location>
</feature>
<dbReference type="KEGG" id="mhev:MHEL_32780"/>
<dbReference type="SUPFAM" id="SSF48498">
    <property type="entry name" value="Tetracyclin repressor-like, C-terminal domain"/>
    <property type="match status" value="1"/>
</dbReference>
<dbReference type="InterPro" id="IPR009057">
    <property type="entry name" value="Homeodomain-like_sf"/>
</dbReference>
<dbReference type="PANTHER" id="PTHR30055:SF234">
    <property type="entry name" value="HTH-TYPE TRANSCRIPTIONAL REGULATOR BETI"/>
    <property type="match status" value="1"/>
</dbReference>
<evidence type="ECO:0000256" key="4">
    <source>
        <dbReference type="PROSITE-ProRule" id="PRU00335"/>
    </source>
</evidence>
<evidence type="ECO:0000256" key="2">
    <source>
        <dbReference type="ARBA" id="ARBA00023125"/>
    </source>
</evidence>
<evidence type="ECO:0000256" key="5">
    <source>
        <dbReference type="SAM" id="MobiDB-lite"/>
    </source>
</evidence>
<dbReference type="Gene3D" id="1.10.357.10">
    <property type="entry name" value="Tetracycline Repressor, domain 2"/>
    <property type="match status" value="1"/>
</dbReference>
<dbReference type="PROSITE" id="PS50977">
    <property type="entry name" value="HTH_TETR_2"/>
    <property type="match status" value="1"/>
</dbReference>
<sequence>MTGTKPQLNPRKQPRQRRSEETRRRILDAATHVFAQYGYAGGTTNRIAEWADLSVGSLYQYYPNKDAILLELATRHLDAGWATDLLLRPKDPAPALIDVITAMVQSNVDNHRSDPEFLRILMEQAPRSRELMAKVAELEAARMAHLLDVMKRSPEVTIDDKEMAARLVVSTIEMVVHHILAQPESVDIARLETQLVEMLYRYLAGAPSEAASR</sequence>
<feature type="domain" description="HTH tetR-type" evidence="6">
    <location>
        <begin position="20"/>
        <end position="80"/>
    </location>
</feature>
<dbReference type="PRINTS" id="PR00455">
    <property type="entry name" value="HTHTETR"/>
</dbReference>
<evidence type="ECO:0000313" key="8">
    <source>
        <dbReference type="Proteomes" id="UP000467148"/>
    </source>
</evidence>
<dbReference type="InterPro" id="IPR041669">
    <property type="entry name" value="TetR_C_15"/>
</dbReference>
<dbReference type="AlphaFoldDB" id="A0A7I7T9N8"/>
<dbReference type="InterPro" id="IPR050109">
    <property type="entry name" value="HTH-type_TetR-like_transc_reg"/>
</dbReference>
<keyword evidence="8" id="KW-1185">Reference proteome</keyword>
<keyword evidence="1" id="KW-0805">Transcription regulation</keyword>
<feature type="DNA-binding region" description="H-T-H motif" evidence="4">
    <location>
        <begin position="43"/>
        <end position="62"/>
    </location>
</feature>
<dbReference type="GO" id="GO:0003700">
    <property type="term" value="F:DNA-binding transcription factor activity"/>
    <property type="evidence" value="ECO:0007669"/>
    <property type="project" value="TreeGrafter"/>
</dbReference>
<organism evidence="7 8">
    <name type="scientific">Mycolicibacterium helvum</name>
    <dbReference type="NCBI Taxonomy" id="1534349"/>
    <lineage>
        <taxon>Bacteria</taxon>
        <taxon>Bacillati</taxon>
        <taxon>Actinomycetota</taxon>
        <taxon>Actinomycetes</taxon>
        <taxon>Mycobacteriales</taxon>
        <taxon>Mycobacteriaceae</taxon>
        <taxon>Mycolicibacterium</taxon>
    </lineage>
</organism>
<evidence type="ECO:0000256" key="1">
    <source>
        <dbReference type="ARBA" id="ARBA00023015"/>
    </source>
</evidence>
<keyword evidence="3" id="KW-0804">Transcription</keyword>
<protein>
    <submittedName>
        <fullName evidence="7">Putative transcriptional regulator, TetR family protein</fullName>
    </submittedName>
</protein>
<gene>
    <name evidence="7" type="ORF">MHEL_32780</name>
</gene>
<dbReference type="Proteomes" id="UP000467148">
    <property type="component" value="Chromosome"/>
</dbReference>
<evidence type="ECO:0000256" key="3">
    <source>
        <dbReference type="ARBA" id="ARBA00023163"/>
    </source>
</evidence>
<dbReference type="PANTHER" id="PTHR30055">
    <property type="entry name" value="HTH-TYPE TRANSCRIPTIONAL REGULATOR RUTR"/>
    <property type="match status" value="1"/>
</dbReference>
<keyword evidence="2 4" id="KW-0238">DNA-binding</keyword>
<dbReference type="Pfam" id="PF00440">
    <property type="entry name" value="TetR_N"/>
    <property type="match status" value="1"/>
</dbReference>
<accession>A0A7I7T9N8</accession>
<name>A0A7I7T9N8_9MYCO</name>
<dbReference type="RefSeq" id="WP_163752054.1">
    <property type="nucleotide sequence ID" value="NZ_BAABEL010000031.1"/>
</dbReference>